<dbReference type="GO" id="GO:0032259">
    <property type="term" value="P:methylation"/>
    <property type="evidence" value="ECO:0007669"/>
    <property type="project" value="UniProtKB-KW"/>
</dbReference>
<keyword evidence="2" id="KW-0949">S-adenosyl-L-methionine</keyword>
<dbReference type="OrthoDB" id="413520at2759"/>
<keyword evidence="1" id="KW-0489">Methyltransferase</keyword>
<keyword evidence="4" id="KW-1185">Reference proteome</keyword>
<dbReference type="Ensembl" id="ENSAMXT00000035215.1">
    <property type="protein sequence ID" value="ENSAMXP00000028109.1"/>
    <property type="gene ID" value="ENSAMXG00000041662.1"/>
</dbReference>
<accession>A0A3B1IFT5</accession>
<dbReference type="InParanoid" id="A0A3B1IFT5"/>
<dbReference type="GeneTree" id="ENSGT00940000161297"/>
<evidence type="ECO:0000313" key="3">
    <source>
        <dbReference type="Ensembl" id="ENSAMXP00000028109.1"/>
    </source>
</evidence>
<dbReference type="Bgee" id="ENSAMXG00000041662">
    <property type="expression patterns" value="Expressed in testis and 8 other cell types or tissues"/>
</dbReference>
<organism evidence="3 4">
    <name type="scientific">Astyanax mexicanus</name>
    <name type="common">Blind cave fish</name>
    <name type="synonym">Astyanax fasciatus mexicanus</name>
    <dbReference type="NCBI Taxonomy" id="7994"/>
    <lineage>
        <taxon>Eukaryota</taxon>
        <taxon>Metazoa</taxon>
        <taxon>Chordata</taxon>
        <taxon>Craniata</taxon>
        <taxon>Vertebrata</taxon>
        <taxon>Euteleostomi</taxon>
        <taxon>Actinopterygii</taxon>
        <taxon>Neopterygii</taxon>
        <taxon>Teleostei</taxon>
        <taxon>Ostariophysi</taxon>
        <taxon>Characiformes</taxon>
        <taxon>Characoidei</taxon>
        <taxon>Acestrorhamphidae</taxon>
        <taxon>Acestrorhamphinae</taxon>
        <taxon>Astyanax</taxon>
    </lineage>
</organism>
<reference evidence="4" key="1">
    <citation type="submission" date="2013-03" db="EMBL/GenBank/DDBJ databases">
        <authorList>
            <person name="Jeffery W."/>
            <person name="Warren W."/>
            <person name="Wilson R.K."/>
        </authorList>
    </citation>
    <scope>NUCLEOTIDE SEQUENCE</scope>
    <source>
        <strain evidence="4">female</strain>
    </source>
</reference>
<evidence type="ECO:0000256" key="1">
    <source>
        <dbReference type="ARBA" id="ARBA00022603"/>
    </source>
</evidence>
<dbReference type="GO" id="GO:0032991">
    <property type="term" value="C:protein-containing complex"/>
    <property type="evidence" value="ECO:0007669"/>
    <property type="project" value="TreeGrafter"/>
</dbReference>
<dbReference type="Proteomes" id="UP000018467">
    <property type="component" value="Unassembled WGS sequence"/>
</dbReference>
<dbReference type="Pfam" id="PF10294">
    <property type="entry name" value="Methyltransf_16"/>
    <property type="match status" value="1"/>
</dbReference>
<sequence>MDGEAGEVFPAEVLLFEDGFSAEDSVLCCGQVCTVRQVFSASLGVAASVWEAAIHLCRYFEKTSLDLKGKRVIELGAGTGFVGILAAKLGACVTMTDLPLVIPQAVQNIEANTPPTGWPAEAPVVVPLSWGRDQQNFPSDWDYVLGTDIIYMPETFPLLLDTLVHLCGGGATVYLSSKMRQEHGTQDFYDHWLPQRFEVELVQREPEENINIYRAVLRPSS</sequence>
<evidence type="ECO:0000256" key="2">
    <source>
        <dbReference type="ARBA" id="ARBA00022691"/>
    </source>
</evidence>
<dbReference type="PANTHER" id="PTHR14614:SF5">
    <property type="entry name" value="EEF1A LYSINE METHYLTRANSFERASE 3"/>
    <property type="match status" value="1"/>
</dbReference>
<proteinExistence type="predicted"/>
<dbReference type="STRING" id="7994.ENSAMXP00000028109"/>
<name>A0A3B1IFT5_ASTMX</name>
<reference evidence="3" key="4">
    <citation type="submission" date="2025-09" db="UniProtKB">
        <authorList>
            <consortium name="Ensembl"/>
        </authorList>
    </citation>
    <scope>IDENTIFICATION</scope>
</reference>
<reference evidence="3" key="3">
    <citation type="submission" date="2025-08" db="UniProtKB">
        <authorList>
            <consortium name="Ensembl"/>
        </authorList>
    </citation>
    <scope>IDENTIFICATION</scope>
</reference>
<dbReference type="Gene3D" id="3.40.50.150">
    <property type="entry name" value="Vaccinia Virus protein VP39"/>
    <property type="match status" value="1"/>
</dbReference>
<reference evidence="4" key="2">
    <citation type="journal article" date="2014" name="Nat. Commun.">
        <title>The cavefish genome reveals candidate genes for eye loss.</title>
        <authorList>
            <person name="McGaugh S.E."/>
            <person name="Gross J.B."/>
            <person name="Aken B."/>
            <person name="Blin M."/>
            <person name="Borowsky R."/>
            <person name="Chalopin D."/>
            <person name="Hinaux H."/>
            <person name="Jeffery W.R."/>
            <person name="Keene A."/>
            <person name="Ma L."/>
            <person name="Minx P."/>
            <person name="Murphy D."/>
            <person name="O'Quin K.E."/>
            <person name="Retaux S."/>
            <person name="Rohner N."/>
            <person name="Searle S.M."/>
            <person name="Stahl B.A."/>
            <person name="Tabin C."/>
            <person name="Volff J.N."/>
            <person name="Yoshizawa M."/>
            <person name="Warren W.C."/>
        </authorList>
    </citation>
    <scope>NUCLEOTIDE SEQUENCE [LARGE SCALE GENOMIC DNA]</scope>
    <source>
        <strain evidence="4">female</strain>
    </source>
</reference>
<dbReference type="SUPFAM" id="SSF53335">
    <property type="entry name" value="S-adenosyl-L-methionine-dependent methyltransferases"/>
    <property type="match status" value="1"/>
</dbReference>
<dbReference type="GO" id="GO:0005829">
    <property type="term" value="C:cytosol"/>
    <property type="evidence" value="ECO:0007669"/>
    <property type="project" value="TreeGrafter"/>
</dbReference>
<dbReference type="PANTHER" id="PTHR14614">
    <property type="entry name" value="HEPATOCELLULAR CARCINOMA-ASSOCIATED ANTIGEN"/>
    <property type="match status" value="1"/>
</dbReference>
<dbReference type="InterPro" id="IPR019410">
    <property type="entry name" value="Methyltransf_16"/>
</dbReference>
<keyword evidence="1" id="KW-0808">Transferase</keyword>
<evidence type="ECO:0000313" key="4">
    <source>
        <dbReference type="Proteomes" id="UP000018467"/>
    </source>
</evidence>
<protein>
    <submittedName>
        <fullName evidence="3">EEF1A lysine methyltransferase 3</fullName>
    </submittedName>
</protein>
<dbReference type="InterPro" id="IPR029063">
    <property type="entry name" value="SAM-dependent_MTases_sf"/>
</dbReference>
<dbReference type="GO" id="GO:0008168">
    <property type="term" value="F:methyltransferase activity"/>
    <property type="evidence" value="ECO:0007669"/>
    <property type="project" value="UniProtKB-KW"/>
</dbReference>
<dbReference type="AlphaFoldDB" id="A0A3B1IFT5"/>